<comment type="subunit">
    <text evidence="4">Tetramer of two alpha and two beta subunits.</text>
</comment>
<evidence type="ECO:0000256" key="13">
    <source>
        <dbReference type="ARBA" id="ARBA00022917"/>
    </source>
</evidence>
<evidence type="ECO:0000313" key="18">
    <source>
        <dbReference type="EMBL" id="SUZ59389.1"/>
    </source>
</evidence>
<evidence type="ECO:0000256" key="12">
    <source>
        <dbReference type="ARBA" id="ARBA00022842"/>
    </source>
</evidence>
<evidence type="ECO:0000256" key="5">
    <source>
        <dbReference type="ARBA" id="ARBA00012814"/>
    </source>
</evidence>
<dbReference type="InterPro" id="IPR010978">
    <property type="entry name" value="tRNA-bd_arm"/>
</dbReference>
<evidence type="ECO:0000259" key="17">
    <source>
        <dbReference type="PROSITE" id="PS50862"/>
    </source>
</evidence>
<dbReference type="EMBL" id="UINC01000676">
    <property type="protein sequence ID" value="SUZ59389.1"/>
    <property type="molecule type" value="Genomic_DNA"/>
</dbReference>
<evidence type="ECO:0000256" key="4">
    <source>
        <dbReference type="ARBA" id="ARBA00011209"/>
    </source>
</evidence>
<dbReference type="HAMAP" id="MF_00281">
    <property type="entry name" value="Phe_tRNA_synth_alpha1"/>
    <property type="match status" value="1"/>
</dbReference>
<dbReference type="CDD" id="cd00496">
    <property type="entry name" value="PheRS_alpha_core"/>
    <property type="match status" value="1"/>
</dbReference>
<protein>
    <recommendedName>
        <fullName evidence="6">Phenylalanine--tRNA ligase alpha subunit</fullName>
        <ecNumber evidence="5">6.1.1.20</ecNumber>
    </recommendedName>
    <alternativeName>
        <fullName evidence="15">Phenylalanyl-tRNA synthetase alpha subunit</fullName>
    </alternativeName>
</protein>
<comment type="catalytic activity">
    <reaction evidence="16">
        <text>tRNA(Phe) + L-phenylalanine + ATP = L-phenylalanyl-tRNA(Phe) + AMP + diphosphate + H(+)</text>
        <dbReference type="Rhea" id="RHEA:19413"/>
        <dbReference type="Rhea" id="RHEA-COMP:9668"/>
        <dbReference type="Rhea" id="RHEA-COMP:9699"/>
        <dbReference type="ChEBI" id="CHEBI:15378"/>
        <dbReference type="ChEBI" id="CHEBI:30616"/>
        <dbReference type="ChEBI" id="CHEBI:33019"/>
        <dbReference type="ChEBI" id="CHEBI:58095"/>
        <dbReference type="ChEBI" id="CHEBI:78442"/>
        <dbReference type="ChEBI" id="CHEBI:78531"/>
        <dbReference type="ChEBI" id="CHEBI:456215"/>
        <dbReference type="EC" id="6.1.1.20"/>
    </reaction>
</comment>
<keyword evidence="11" id="KW-0067">ATP-binding</keyword>
<evidence type="ECO:0000256" key="11">
    <source>
        <dbReference type="ARBA" id="ARBA00022840"/>
    </source>
</evidence>
<keyword evidence="13" id="KW-0648">Protein biosynthesis</keyword>
<keyword evidence="9" id="KW-0479">Metal-binding</keyword>
<comment type="subcellular location">
    <subcellularLocation>
        <location evidence="2">Cytoplasm</location>
    </subcellularLocation>
</comment>
<keyword evidence="8" id="KW-0436">Ligase</keyword>
<feature type="domain" description="Aminoacyl-transfer RNA synthetases class-II family profile" evidence="17">
    <location>
        <begin position="115"/>
        <end position="315"/>
    </location>
</feature>
<dbReference type="FunFam" id="3.30.930.10:FF:000003">
    <property type="entry name" value="Phenylalanine--tRNA ligase alpha subunit"/>
    <property type="match status" value="1"/>
</dbReference>
<comment type="cofactor">
    <cofactor evidence="1">
        <name>Mg(2+)</name>
        <dbReference type="ChEBI" id="CHEBI:18420"/>
    </cofactor>
</comment>
<dbReference type="InterPro" id="IPR022911">
    <property type="entry name" value="Phe_tRNA_ligase_alpha1_bac"/>
</dbReference>
<dbReference type="GO" id="GO:0005524">
    <property type="term" value="F:ATP binding"/>
    <property type="evidence" value="ECO:0007669"/>
    <property type="project" value="UniProtKB-KW"/>
</dbReference>
<evidence type="ECO:0000256" key="15">
    <source>
        <dbReference type="ARBA" id="ARBA00030612"/>
    </source>
</evidence>
<dbReference type="InterPro" id="IPR004529">
    <property type="entry name" value="Phe-tRNA-synth_IIc_asu"/>
</dbReference>
<dbReference type="InterPro" id="IPR002319">
    <property type="entry name" value="Phenylalanyl-tRNA_Synthase"/>
</dbReference>
<dbReference type="GO" id="GO:0000049">
    <property type="term" value="F:tRNA binding"/>
    <property type="evidence" value="ECO:0007669"/>
    <property type="project" value="InterPro"/>
</dbReference>
<sequence>MNISSLSKKSKSKLQKAKDLRALESSYTDLLGKNGEINLLLKSLGKLPQEKRKKSGKALNELKSSLESIFQSRRSHLKERIFSEELKRDSLDVTLPGRIREFGTLHPVTSTIIEISNFFVSMGFDIRSGPEAESEYYNFEALNIPEDHPAKDMHDTFYLDNGVLLRTHTSPVQIRTMEKQDPPIRIICPGRVYRKDSDLTHTPMFHQIEGLVLEENASFAVLKGMLKDFINNFFGKETELRFRPSYFPFTEPSAEVDIKWKKGWLEILGCGMVHPNVLEMSGINSKKYSGFAFGLGPERMAMLKYNIPDLRSFFENDIRFLKQFR</sequence>
<evidence type="ECO:0000256" key="10">
    <source>
        <dbReference type="ARBA" id="ARBA00022741"/>
    </source>
</evidence>
<evidence type="ECO:0000256" key="14">
    <source>
        <dbReference type="ARBA" id="ARBA00023146"/>
    </source>
</evidence>
<dbReference type="EC" id="6.1.1.20" evidence="5"/>
<evidence type="ECO:0000256" key="16">
    <source>
        <dbReference type="ARBA" id="ARBA00049255"/>
    </source>
</evidence>
<dbReference type="GO" id="GO:0046872">
    <property type="term" value="F:metal ion binding"/>
    <property type="evidence" value="ECO:0007669"/>
    <property type="project" value="UniProtKB-KW"/>
</dbReference>
<evidence type="ECO:0000256" key="8">
    <source>
        <dbReference type="ARBA" id="ARBA00022598"/>
    </source>
</evidence>
<dbReference type="PANTHER" id="PTHR11538">
    <property type="entry name" value="PHENYLALANYL-TRNA SYNTHETASE"/>
    <property type="match status" value="1"/>
</dbReference>
<organism evidence="18">
    <name type="scientific">marine metagenome</name>
    <dbReference type="NCBI Taxonomy" id="408172"/>
    <lineage>
        <taxon>unclassified sequences</taxon>
        <taxon>metagenomes</taxon>
        <taxon>ecological metagenomes</taxon>
    </lineage>
</organism>
<keyword evidence="10" id="KW-0547">Nucleotide-binding</keyword>
<keyword evidence="7" id="KW-0963">Cytoplasm</keyword>
<evidence type="ECO:0000256" key="3">
    <source>
        <dbReference type="ARBA" id="ARBA00010207"/>
    </source>
</evidence>
<reference evidence="18" key="1">
    <citation type="submission" date="2018-05" db="EMBL/GenBank/DDBJ databases">
        <authorList>
            <person name="Lanie J.A."/>
            <person name="Ng W.-L."/>
            <person name="Kazmierczak K.M."/>
            <person name="Andrzejewski T.M."/>
            <person name="Davidsen T.M."/>
            <person name="Wayne K.J."/>
            <person name="Tettelin H."/>
            <person name="Glass J.I."/>
            <person name="Rusch D."/>
            <person name="Podicherti R."/>
            <person name="Tsui H.-C.T."/>
            <person name="Winkler M.E."/>
        </authorList>
    </citation>
    <scope>NUCLEOTIDE SEQUENCE</scope>
</reference>
<evidence type="ECO:0000256" key="1">
    <source>
        <dbReference type="ARBA" id="ARBA00001946"/>
    </source>
</evidence>
<accession>A0A381NYX6</accession>
<dbReference type="InterPro" id="IPR006195">
    <property type="entry name" value="aa-tRNA-synth_II"/>
</dbReference>
<evidence type="ECO:0000256" key="7">
    <source>
        <dbReference type="ARBA" id="ARBA00022490"/>
    </source>
</evidence>
<proteinExistence type="inferred from homology"/>
<dbReference type="PANTHER" id="PTHR11538:SF41">
    <property type="entry name" value="PHENYLALANINE--TRNA LIGASE, MITOCHONDRIAL"/>
    <property type="match status" value="1"/>
</dbReference>
<dbReference type="Pfam" id="PF01409">
    <property type="entry name" value="tRNA-synt_2d"/>
    <property type="match status" value="1"/>
</dbReference>
<dbReference type="Pfam" id="PF02912">
    <property type="entry name" value="Phe_tRNA-synt_N"/>
    <property type="match status" value="1"/>
</dbReference>
<dbReference type="GO" id="GO:0004826">
    <property type="term" value="F:phenylalanine-tRNA ligase activity"/>
    <property type="evidence" value="ECO:0007669"/>
    <property type="project" value="UniProtKB-EC"/>
</dbReference>
<keyword evidence="14" id="KW-0030">Aminoacyl-tRNA synthetase</keyword>
<evidence type="ECO:0000256" key="6">
    <source>
        <dbReference type="ARBA" id="ARBA00015409"/>
    </source>
</evidence>
<dbReference type="SUPFAM" id="SSF46589">
    <property type="entry name" value="tRNA-binding arm"/>
    <property type="match status" value="1"/>
</dbReference>
<dbReference type="NCBIfam" id="TIGR00468">
    <property type="entry name" value="pheS"/>
    <property type="match status" value="1"/>
</dbReference>
<comment type="similarity">
    <text evidence="3">Belongs to the class-II aminoacyl-tRNA synthetase family. Phe-tRNA synthetase alpha subunit type 1 subfamily.</text>
</comment>
<name>A0A381NYX6_9ZZZZ</name>
<keyword evidence="12" id="KW-0460">Magnesium</keyword>
<dbReference type="InterPro" id="IPR004188">
    <property type="entry name" value="Phe-tRNA_ligase_II_N"/>
</dbReference>
<dbReference type="InterPro" id="IPR045864">
    <property type="entry name" value="aa-tRNA-synth_II/BPL/LPL"/>
</dbReference>
<dbReference type="GO" id="GO:0006432">
    <property type="term" value="P:phenylalanyl-tRNA aminoacylation"/>
    <property type="evidence" value="ECO:0007669"/>
    <property type="project" value="InterPro"/>
</dbReference>
<dbReference type="AlphaFoldDB" id="A0A381NYX6"/>
<gene>
    <name evidence="18" type="ORF">METZ01_LOCUS12243</name>
</gene>
<dbReference type="Gene3D" id="3.30.930.10">
    <property type="entry name" value="Bira Bifunctional Protein, Domain 2"/>
    <property type="match status" value="1"/>
</dbReference>
<dbReference type="GO" id="GO:0005737">
    <property type="term" value="C:cytoplasm"/>
    <property type="evidence" value="ECO:0007669"/>
    <property type="project" value="UniProtKB-SubCell"/>
</dbReference>
<evidence type="ECO:0000256" key="2">
    <source>
        <dbReference type="ARBA" id="ARBA00004496"/>
    </source>
</evidence>
<evidence type="ECO:0000256" key="9">
    <source>
        <dbReference type="ARBA" id="ARBA00022723"/>
    </source>
</evidence>
<dbReference type="SUPFAM" id="SSF55681">
    <property type="entry name" value="Class II aaRS and biotin synthetases"/>
    <property type="match status" value="1"/>
</dbReference>
<dbReference type="PROSITE" id="PS50862">
    <property type="entry name" value="AA_TRNA_LIGASE_II"/>
    <property type="match status" value="1"/>
</dbReference>